<dbReference type="Gene3D" id="1.10.10.10">
    <property type="entry name" value="Winged helix-like DNA-binding domain superfamily/Winged helix DNA-binding domain"/>
    <property type="match status" value="1"/>
</dbReference>
<dbReference type="Pfam" id="PF01047">
    <property type="entry name" value="MarR"/>
    <property type="match status" value="1"/>
</dbReference>
<keyword evidence="1" id="KW-0805">Transcription regulation</keyword>
<dbReference type="InterPro" id="IPR000835">
    <property type="entry name" value="HTH_MarR-typ"/>
</dbReference>
<evidence type="ECO:0000256" key="2">
    <source>
        <dbReference type="ARBA" id="ARBA00023125"/>
    </source>
</evidence>
<dbReference type="EMBL" id="BMDZ01000022">
    <property type="protein sequence ID" value="GGB40330.1"/>
    <property type="molecule type" value="Genomic_DNA"/>
</dbReference>
<protein>
    <submittedName>
        <fullName evidence="5">MarR family transcriptional regulator</fullName>
    </submittedName>
</protein>
<evidence type="ECO:0000256" key="1">
    <source>
        <dbReference type="ARBA" id="ARBA00023015"/>
    </source>
</evidence>
<accession>A0ABQ1IJ05</accession>
<dbReference type="PANTHER" id="PTHR33164">
    <property type="entry name" value="TRANSCRIPTIONAL REGULATOR, MARR FAMILY"/>
    <property type="match status" value="1"/>
</dbReference>
<dbReference type="Proteomes" id="UP000603352">
    <property type="component" value="Unassembled WGS sequence"/>
</dbReference>
<gene>
    <name evidence="5" type="ORF">GCM10011505_22260</name>
</gene>
<dbReference type="PRINTS" id="PR00598">
    <property type="entry name" value="HTHMARR"/>
</dbReference>
<name>A0ABQ1IJ05_9PROT</name>
<dbReference type="InterPro" id="IPR023187">
    <property type="entry name" value="Tscrpt_reg_MarR-type_CS"/>
</dbReference>
<evidence type="ECO:0000259" key="4">
    <source>
        <dbReference type="PROSITE" id="PS50995"/>
    </source>
</evidence>
<dbReference type="SUPFAM" id="SSF46785">
    <property type="entry name" value="Winged helix' DNA-binding domain"/>
    <property type="match status" value="1"/>
</dbReference>
<keyword evidence="2" id="KW-0238">DNA-binding</keyword>
<keyword evidence="3" id="KW-0804">Transcription</keyword>
<dbReference type="InterPro" id="IPR039422">
    <property type="entry name" value="MarR/SlyA-like"/>
</dbReference>
<evidence type="ECO:0000313" key="5">
    <source>
        <dbReference type="EMBL" id="GGB40330.1"/>
    </source>
</evidence>
<dbReference type="PANTHER" id="PTHR33164:SF64">
    <property type="entry name" value="TRANSCRIPTIONAL REGULATOR SLYA"/>
    <property type="match status" value="1"/>
</dbReference>
<evidence type="ECO:0000313" key="6">
    <source>
        <dbReference type="Proteomes" id="UP000603352"/>
    </source>
</evidence>
<dbReference type="RefSeq" id="WP_229708017.1">
    <property type="nucleotide sequence ID" value="NZ_BMDZ01000022.1"/>
</dbReference>
<comment type="caution">
    <text evidence="5">The sequence shown here is derived from an EMBL/GenBank/DDBJ whole genome shotgun (WGS) entry which is preliminary data.</text>
</comment>
<reference evidence="6" key="1">
    <citation type="journal article" date="2019" name="Int. J. Syst. Evol. Microbiol.">
        <title>The Global Catalogue of Microorganisms (GCM) 10K type strain sequencing project: providing services to taxonomists for standard genome sequencing and annotation.</title>
        <authorList>
            <consortium name="The Broad Institute Genomics Platform"/>
            <consortium name="The Broad Institute Genome Sequencing Center for Infectious Disease"/>
            <person name="Wu L."/>
            <person name="Ma J."/>
        </authorList>
    </citation>
    <scope>NUCLEOTIDE SEQUENCE [LARGE SCALE GENOMIC DNA]</scope>
    <source>
        <strain evidence="6">CGMCC 1.10188</strain>
    </source>
</reference>
<dbReference type="PROSITE" id="PS01117">
    <property type="entry name" value="HTH_MARR_1"/>
    <property type="match status" value="1"/>
</dbReference>
<sequence>MDTPSTARPPEMLRADFATELSTAGRRMRTVFDGLVRKRGLTLSRARALLLLSNHPAMSQTELAGLLEIEGPTVVRLLDGLEKQGLIARSTSGQDRRVKQIKLTDAARAQVAEVETIVETVRAAMLNDIEDAELDAAMRVLSRVIHNLDTAF</sequence>
<dbReference type="PROSITE" id="PS50995">
    <property type="entry name" value="HTH_MARR_2"/>
    <property type="match status" value="1"/>
</dbReference>
<proteinExistence type="predicted"/>
<feature type="domain" description="HTH marR-type" evidence="4">
    <location>
        <begin position="14"/>
        <end position="146"/>
    </location>
</feature>
<dbReference type="InterPro" id="IPR036390">
    <property type="entry name" value="WH_DNA-bd_sf"/>
</dbReference>
<keyword evidence="6" id="KW-1185">Reference proteome</keyword>
<evidence type="ECO:0000256" key="3">
    <source>
        <dbReference type="ARBA" id="ARBA00023163"/>
    </source>
</evidence>
<dbReference type="SMART" id="SM00347">
    <property type="entry name" value="HTH_MARR"/>
    <property type="match status" value="1"/>
</dbReference>
<organism evidence="5 6">
    <name type="scientific">Tistrella bauzanensis</name>
    <dbReference type="NCBI Taxonomy" id="657419"/>
    <lineage>
        <taxon>Bacteria</taxon>
        <taxon>Pseudomonadati</taxon>
        <taxon>Pseudomonadota</taxon>
        <taxon>Alphaproteobacteria</taxon>
        <taxon>Geminicoccales</taxon>
        <taxon>Geminicoccaceae</taxon>
        <taxon>Tistrella</taxon>
    </lineage>
</organism>
<dbReference type="InterPro" id="IPR036388">
    <property type="entry name" value="WH-like_DNA-bd_sf"/>
</dbReference>